<name>A0A3M7QFL4_BRAPC</name>
<evidence type="ECO:0008006" key="3">
    <source>
        <dbReference type="Google" id="ProtNLM"/>
    </source>
</evidence>
<evidence type="ECO:0000313" key="2">
    <source>
        <dbReference type="Proteomes" id="UP000276133"/>
    </source>
</evidence>
<organism evidence="1 2">
    <name type="scientific">Brachionus plicatilis</name>
    <name type="common">Marine rotifer</name>
    <name type="synonym">Brachionus muelleri</name>
    <dbReference type="NCBI Taxonomy" id="10195"/>
    <lineage>
        <taxon>Eukaryota</taxon>
        <taxon>Metazoa</taxon>
        <taxon>Spiralia</taxon>
        <taxon>Gnathifera</taxon>
        <taxon>Rotifera</taxon>
        <taxon>Eurotatoria</taxon>
        <taxon>Monogononta</taxon>
        <taxon>Pseudotrocha</taxon>
        <taxon>Ploima</taxon>
        <taxon>Brachionidae</taxon>
        <taxon>Brachionus</taxon>
    </lineage>
</organism>
<dbReference type="AlphaFoldDB" id="A0A3M7QFL4"/>
<sequence length="91" mass="10577">MLGHRDFKASNGWLCKSKERNGISLKTTIGEAVINKQLLLHNETDLEQAAVDQEPPNEYKALRKQMLLNQQSLMWIYHENKEGQRNQQLSK</sequence>
<gene>
    <name evidence="1" type="ORF">BpHYR1_035254</name>
</gene>
<comment type="caution">
    <text evidence="1">The sequence shown here is derived from an EMBL/GenBank/DDBJ whole genome shotgun (WGS) entry which is preliminary data.</text>
</comment>
<keyword evidence="2" id="KW-1185">Reference proteome</keyword>
<reference evidence="1 2" key="1">
    <citation type="journal article" date="2018" name="Sci. Rep.">
        <title>Genomic signatures of local adaptation to the degree of environmental predictability in rotifers.</title>
        <authorList>
            <person name="Franch-Gras L."/>
            <person name="Hahn C."/>
            <person name="Garcia-Roger E.M."/>
            <person name="Carmona M.J."/>
            <person name="Serra M."/>
            <person name="Gomez A."/>
        </authorList>
    </citation>
    <scope>NUCLEOTIDE SEQUENCE [LARGE SCALE GENOMIC DNA]</scope>
    <source>
        <strain evidence="1">HYR1</strain>
    </source>
</reference>
<evidence type="ECO:0000313" key="1">
    <source>
        <dbReference type="EMBL" id="RNA09964.1"/>
    </source>
</evidence>
<proteinExistence type="predicted"/>
<accession>A0A3M7QFL4</accession>
<protein>
    <recommendedName>
        <fullName evidence="3">HTH CENPB-type domain-containing protein</fullName>
    </recommendedName>
</protein>
<dbReference type="Proteomes" id="UP000276133">
    <property type="component" value="Unassembled WGS sequence"/>
</dbReference>
<dbReference type="EMBL" id="REGN01006324">
    <property type="protein sequence ID" value="RNA09964.1"/>
    <property type="molecule type" value="Genomic_DNA"/>
</dbReference>
<dbReference type="OrthoDB" id="9909311at2759"/>